<evidence type="ECO:0000256" key="1">
    <source>
        <dbReference type="ARBA" id="ARBA00006056"/>
    </source>
</evidence>
<organism evidence="3 4">
    <name type="scientific">Georgenia ruanii</name>
    <dbReference type="NCBI Taxonomy" id="348442"/>
    <lineage>
        <taxon>Bacteria</taxon>
        <taxon>Bacillati</taxon>
        <taxon>Actinomycetota</taxon>
        <taxon>Actinomycetes</taxon>
        <taxon>Micrococcales</taxon>
        <taxon>Bogoriellaceae</taxon>
        <taxon>Georgenia</taxon>
    </lineage>
</organism>
<keyword evidence="4" id="KW-1185">Reference proteome</keyword>
<evidence type="ECO:0000313" key="3">
    <source>
        <dbReference type="EMBL" id="MPV89129.1"/>
    </source>
</evidence>
<dbReference type="InterPro" id="IPR043144">
    <property type="entry name" value="Mal/L-sulf/L-lact_DH-like_ah"/>
</dbReference>
<protein>
    <submittedName>
        <fullName evidence="3">Ldh family oxidoreductase</fullName>
    </submittedName>
</protein>
<dbReference type="PANTHER" id="PTHR11091">
    <property type="entry name" value="OXIDOREDUCTASE-RELATED"/>
    <property type="match status" value="1"/>
</dbReference>
<dbReference type="InterPro" id="IPR003767">
    <property type="entry name" value="Malate/L-lactate_DH-like"/>
</dbReference>
<evidence type="ECO:0000313" key="4">
    <source>
        <dbReference type="Proteomes" id="UP000429644"/>
    </source>
</evidence>
<dbReference type="SUPFAM" id="SSF89733">
    <property type="entry name" value="L-sulfolactate dehydrogenase-like"/>
    <property type="match status" value="1"/>
</dbReference>
<gene>
    <name evidence="3" type="ORF">GB882_10660</name>
</gene>
<dbReference type="AlphaFoldDB" id="A0A7J9UWX7"/>
<dbReference type="PANTHER" id="PTHR11091:SF0">
    <property type="entry name" value="MALATE DEHYDROGENASE"/>
    <property type="match status" value="1"/>
</dbReference>
<dbReference type="Proteomes" id="UP000429644">
    <property type="component" value="Unassembled WGS sequence"/>
</dbReference>
<dbReference type="InterPro" id="IPR043143">
    <property type="entry name" value="Mal/L-sulf/L-lact_DH-like_NADP"/>
</dbReference>
<reference evidence="3 4" key="1">
    <citation type="submission" date="2019-10" db="EMBL/GenBank/DDBJ databases">
        <title>Georgenia wutianyii sp. nov. and Georgenia yuyongxinii sp. nov. isolated from plateau pika (Ochotona curzoniae) in the Qinghai-Tibet plateau of China.</title>
        <authorList>
            <person name="Tian Z."/>
        </authorList>
    </citation>
    <scope>NUCLEOTIDE SEQUENCE [LARGE SCALE GENOMIC DNA]</scope>
    <source>
        <strain evidence="3 4">JCM 15130</strain>
    </source>
</reference>
<accession>A0A7J9UWX7</accession>
<dbReference type="GO" id="GO:0016491">
    <property type="term" value="F:oxidoreductase activity"/>
    <property type="evidence" value="ECO:0007669"/>
    <property type="project" value="UniProtKB-KW"/>
</dbReference>
<dbReference type="OrthoDB" id="924592at2"/>
<keyword evidence="2" id="KW-0560">Oxidoreductase</keyword>
<sequence length="350" mass="34646">MSPAWLIAATATVLEGAGLAPEPARALADSLVDADAHGVASHGVMLVPMYVERLRAGSVSTAATAHVVRDDGGAAAVLDAGHALGQLTAVQAMGLAVEKAKRLGVGAVAVRGAFHFGRALPFAQLAAAQGCIGVAMANTRPLMPAPGGAEPVVGNNPVAVAAPGDPGLGVDMALSEAALGKIRIAAAEGRPIPETWATDADGVPTEDPAAALEGMLLPAGGAKGFGLALVVDVLAGVLSGGAFGTAVAPLYQDTAVPNDCAHFFLAIDVEHFVGREAFAAGMAQLAAGVLGSRPRPGADPVVLPGQRGAALAARAAAEGIVMDPSTLEGLQRAAAAVGVHLPRTDMEAIR</sequence>
<dbReference type="Gene3D" id="3.30.1370.60">
    <property type="entry name" value="Hypothetical oxidoreductase yiak, domain 2"/>
    <property type="match status" value="1"/>
</dbReference>
<comment type="caution">
    <text evidence="3">The sequence shown here is derived from an EMBL/GenBank/DDBJ whole genome shotgun (WGS) entry which is preliminary data.</text>
</comment>
<dbReference type="Pfam" id="PF02615">
    <property type="entry name" value="Ldh_2"/>
    <property type="match status" value="1"/>
</dbReference>
<dbReference type="EMBL" id="WHPD01002299">
    <property type="protein sequence ID" value="MPV89129.1"/>
    <property type="molecule type" value="Genomic_DNA"/>
</dbReference>
<comment type="similarity">
    <text evidence="1">Belongs to the LDH2/MDH2 oxidoreductase family.</text>
</comment>
<evidence type="ECO:0000256" key="2">
    <source>
        <dbReference type="ARBA" id="ARBA00023002"/>
    </source>
</evidence>
<name>A0A7J9UWX7_9MICO</name>
<proteinExistence type="inferred from homology"/>
<dbReference type="Gene3D" id="1.10.1530.10">
    <property type="match status" value="1"/>
</dbReference>
<dbReference type="InterPro" id="IPR036111">
    <property type="entry name" value="Mal/L-sulfo/L-lacto_DH-like_sf"/>
</dbReference>